<dbReference type="InterPro" id="IPR046496">
    <property type="entry name" value="DUF6589"/>
</dbReference>
<dbReference type="Pfam" id="PF20231">
    <property type="entry name" value="DUF6589"/>
    <property type="match status" value="1"/>
</dbReference>
<feature type="domain" description="DUF6589" evidence="1">
    <location>
        <begin position="241"/>
        <end position="350"/>
    </location>
</feature>
<organism evidence="2 3">
    <name type="scientific">Coniophora puteana (strain RWD-64-598)</name>
    <name type="common">Brown rot fungus</name>
    <dbReference type="NCBI Taxonomy" id="741705"/>
    <lineage>
        <taxon>Eukaryota</taxon>
        <taxon>Fungi</taxon>
        <taxon>Dikarya</taxon>
        <taxon>Basidiomycota</taxon>
        <taxon>Agaricomycotina</taxon>
        <taxon>Agaricomycetes</taxon>
        <taxon>Agaricomycetidae</taxon>
        <taxon>Boletales</taxon>
        <taxon>Coniophorineae</taxon>
        <taxon>Coniophoraceae</taxon>
        <taxon>Coniophora</taxon>
    </lineage>
</organism>
<feature type="non-terminal residue" evidence="2">
    <location>
        <position position="352"/>
    </location>
</feature>
<name>A0A5M3MJU6_CONPW</name>
<evidence type="ECO:0000259" key="1">
    <source>
        <dbReference type="Pfam" id="PF20231"/>
    </source>
</evidence>
<proteinExistence type="predicted"/>
<evidence type="ECO:0000313" key="3">
    <source>
        <dbReference type="Proteomes" id="UP000053558"/>
    </source>
</evidence>
<accession>A0A5M3MJU6</accession>
<dbReference type="AlphaFoldDB" id="A0A5M3MJU6"/>
<reference evidence="3" key="1">
    <citation type="journal article" date="2012" name="Science">
        <title>The Paleozoic origin of enzymatic lignin decomposition reconstructed from 31 fungal genomes.</title>
        <authorList>
            <person name="Floudas D."/>
            <person name="Binder M."/>
            <person name="Riley R."/>
            <person name="Barry K."/>
            <person name="Blanchette R.A."/>
            <person name="Henrissat B."/>
            <person name="Martinez A.T."/>
            <person name="Otillar R."/>
            <person name="Spatafora J.W."/>
            <person name="Yadav J.S."/>
            <person name="Aerts A."/>
            <person name="Benoit I."/>
            <person name="Boyd A."/>
            <person name="Carlson A."/>
            <person name="Copeland A."/>
            <person name="Coutinho P.M."/>
            <person name="de Vries R.P."/>
            <person name="Ferreira P."/>
            <person name="Findley K."/>
            <person name="Foster B."/>
            <person name="Gaskell J."/>
            <person name="Glotzer D."/>
            <person name="Gorecki P."/>
            <person name="Heitman J."/>
            <person name="Hesse C."/>
            <person name="Hori C."/>
            <person name="Igarashi K."/>
            <person name="Jurgens J.A."/>
            <person name="Kallen N."/>
            <person name="Kersten P."/>
            <person name="Kohler A."/>
            <person name="Kuees U."/>
            <person name="Kumar T.K.A."/>
            <person name="Kuo A."/>
            <person name="LaButti K."/>
            <person name="Larrondo L.F."/>
            <person name="Lindquist E."/>
            <person name="Ling A."/>
            <person name="Lombard V."/>
            <person name="Lucas S."/>
            <person name="Lundell T."/>
            <person name="Martin R."/>
            <person name="McLaughlin D.J."/>
            <person name="Morgenstern I."/>
            <person name="Morin E."/>
            <person name="Murat C."/>
            <person name="Nagy L.G."/>
            <person name="Nolan M."/>
            <person name="Ohm R.A."/>
            <person name="Patyshakuliyeva A."/>
            <person name="Rokas A."/>
            <person name="Ruiz-Duenas F.J."/>
            <person name="Sabat G."/>
            <person name="Salamov A."/>
            <person name="Samejima M."/>
            <person name="Schmutz J."/>
            <person name="Slot J.C."/>
            <person name="St John F."/>
            <person name="Stenlid J."/>
            <person name="Sun H."/>
            <person name="Sun S."/>
            <person name="Syed K."/>
            <person name="Tsang A."/>
            <person name="Wiebenga A."/>
            <person name="Young D."/>
            <person name="Pisabarro A."/>
            <person name="Eastwood D.C."/>
            <person name="Martin F."/>
            <person name="Cullen D."/>
            <person name="Grigoriev I.V."/>
            <person name="Hibbett D.S."/>
        </authorList>
    </citation>
    <scope>NUCLEOTIDE SEQUENCE [LARGE SCALE GENOMIC DNA]</scope>
    <source>
        <strain evidence="3">RWD-64-598 SS2</strain>
    </source>
</reference>
<evidence type="ECO:0000313" key="2">
    <source>
        <dbReference type="EMBL" id="EIW79499.1"/>
    </source>
</evidence>
<dbReference type="EMBL" id="JH711580">
    <property type="protein sequence ID" value="EIW79499.1"/>
    <property type="molecule type" value="Genomic_DNA"/>
</dbReference>
<dbReference type="RefSeq" id="XP_007769707.1">
    <property type="nucleotide sequence ID" value="XM_007771517.1"/>
</dbReference>
<dbReference type="GeneID" id="19206783"/>
<dbReference type="OMA" id="NAWHTEC"/>
<dbReference type="KEGG" id="cput:CONPUDRAFT_34928"/>
<sequence>IMLAQLARQQSNKCLKFAVVNGLALWSSGASRKTIEMMAAARLCISYTAISAMVNSLAAHCVRLAALVALGPHMLGYDNINISLSTFIEQRGLLDTPYKVQSGTFGLIYELRGDDPATPINPAHLDASGLIKRFMMAPSLDYKHDVQLTAAQTSILKADLQATIIEALFRLFPDMFADELKNNDQLKRPVVLEYPHGLKTAFYATRASTIEEATRAGNSKYLDELYRLEFGMTPSQLRREVFQVALALFHLVLNLIWAVHVKHQATVATTGSLSWFYALLEKSRLANPHPDYHSLLMALRQTLDALLIDSWRKILARNGYSSVTAFAKSNPTAEIMKELADQLHNSFASTVP</sequence>
<dbReference type="Proteomes" id="UP000053558">
    <property type="component" value="Unassembled WGS sequence"/>
</dbReference>
<comment type="caution">
    <text evidence="2">The sequence shown here is derived from an EMBL/GenBank/DDBJ whole genome shotgun (WGS) entry which is preliminary data.</text>
</comment>
<feature type="non-terminal residue" evidence="2">
    <location>
        <position position="1"/>
    </location>
</feature>
<protein>
    <recommendedName>
        <fullName evidence="1">DUF6589 domain-containing protein</fullName>
    </recommendedName>
</protein>
<gene>
    <name evidence="2" type="ORF">CONPUDRAFT_34928</name>
</gene>
<dbReference type="OrthoDB" id="2690697at2759"/>
<keyword evidence="3" id="KW-1185">Reference proteome</keyword>